<dbReference type="Gene3D" id="3.40.50.12780">
    <property type="entry name" value="N-terminal domain of ligase-like"/>
    <property type="match status" value="1"/>
</dbReference>
<keyword evidence="12" id="KW-1185">Reference proteome</keyword>
<protein>
    <submittedName>
        <fullName evidence="11">FusA</fullName>
    </submittedName>
</protein>
<dbReference type="Gene3D" id="3.30.559.30">
    <property type="entry name" value="Nonribosomal peptide synthetase, condensation domain"/>
    <property type="match status" value="6"/>
</dbReference>
<dbReference type="FunFam" id="3.40.50.980:FF:000002">
    <property type="entry name" value="Enterobactin synthetase component F"/>
    <property type="match status" value="2"/>
</dbReference>
<dbReference type="FunFam" id="3.30.300.30:FF:000010">
    <property type="entry name" value="Enterobactin synthetase component F"/>
    <property type="match status" value="1"/>
</dbReference>
<dbReference type="Gene3D" id="3.30.559.10">
    <property type="entry name" value="Chloramphenicol acetyltransferase-like domain"/>
    <property type="match status" value="6"/>
</dbReference>
<evidence type="ECO:0000259" key="10">
    <source>
        <dbReference type="PROSITE" id="PS50206"/>
    </source>
</evidence>
<evidence type="ECO:0000256" key="7">
    <source>
        <dbReference type="ARBA" id="ARBA00023194"/>
    </source>
</evidence>
<dbReference type="InterPro" id="IPR020806">
    <property type="entry name" value="PKS_PP-bd"/>
</dbReference>
<dbReference type="CDD" id="cd05930">
    <property type="entry name" value="A_NRPS"/>
    <property type="match status" value="3"/>
</dbReference>
<dbReference type="InterPro" id="IPR020802">
    <property type="entry name" value="TesA-like"/>
</dbReference>
<dbReference type="Pfam" id="PF00975">
    <property type="entry name" value="Thioesterase"/>
    <property type="match status" value="1"/>
</dbReference>
<dbReference type="PROSITE" id="PS00455">
    <property type="entry name" value="AMP_BINDING"/>
    <property type="match status" value="4"/>
</dbReference>
<feature type="domain" description="Rhodanese" evidence="10">
    <location>
        <begin position="5302"/>
        <end position="5361"/>
    </location>
</feature>
<dbReference type="InterPro" id="IPR010060">
    <property type="entry name" value="NRPS_synth"/>
</dbReference>
<dbReference type="Gene3D" id="3.30.300.30">
    <property type="match status" value="4"/>
</dbReference>
<dbReference type="STRING" id="1116391.PM3016_3905"/>
<dbReference type="Proteomes" id="UP000007523">
    <property type="component" value="Chromosome"/>
</dbReference>
<dbReference type="HOGENOM" id="CLU_000022_0_13_9"/>
<dbReference type="FunFam" id="3.40.50.980:FF:000001">
    <property type="entry name" value="Non-ribosomal peptide synthetase"/>
    <property type="match status" value="2"/>
</dbReference>
<dbReference type="InterPro" id="IPR001031">
    <property type="entry name" value="Thioesterase"/>
</dbReference>
<evidence type="ECO:0000256" key="4">
    <source>
        <dbReference type="ARBA" id="ARBA00022553"/>
    </source>
</evidence>
<dbReference type="SMART" id="SM00824">
    <property type="entry name" value="PKS_TE"/>
    <property type="match status" value="1"/>
</dbReference>
<name>H6NFR8_9BACL</name>
<dbReference type="GO" id="GO:0016874">
    <property type="term" value="F:ligase activity"/>
    <property type="evidence" value="ECO:0007669"/>
    <property type="project" value="UniProtKB-KW"/>
</dbReference>
<keyword evidence="4" id="KW-0597">Phosphoprotein</keyword>
<dbReference type="InterPro" id="IPR001763">
    <property type="entry name" value="Rhodanese-like_dom"/>
</dbReference>
<dbReference type="GO" id="GO:0043041">
    <property type="term" value="P:amino acid activation for nonribosomal peptide biosynthetic process"/>
    <property type="evidence" value="ECO:0007669"/>
    <property type="project" value="TreeGrafter"/>
</dbReference>
<dbReference type="CDD" id="cd19531">
    <property type="entry name" value="LCL_NRPS-like"/>
    <property type="match status" value="1"/>
</dbReference>
<dbReference type="SMART" id="SM00823">
    <property type="entry name" value="PKS_PP"/>
    <property type="match status" value="4"/>
</dbReference>
<keyword evidence="6" id="KW-0677">Repeat</keyword>
<dbReference type="PANTHER" id="PTHR45527:SF1">
    <property type="entry name" value="FATTY ACID SYNTHASE"/>
    <property type="match status" value="1"/>
</dbReference>
<dbReference type="Pfam" id="PF00668">
    <property type="entry name" value="Condensation"/>
    <property type="match status" value="6"/>
</dbReference>
<evidence type="ECO:0000256" key="1">
    <source>
        <dbReference type="ARBA" id="ARBA00001957"/>
    </source>
</evidence>
<dbReference type="InterPro" id="IPR023213">
    <property type="entry name" value="CAT-like_dom_sf"/>
</dbReference>
<evidence type="ECO:0000256" key="2">
    <source>
        <dbReference type="ARBA" id="ARBA00006432"/>
    </source>
</evidence>
<dbReference type="Gene3D" id="2.30.38.10">
    <property type="entry name" value="Luciferase, Domain 3"/>
    <property type="match status" value="3"/>
</dbReference>
<evidence type="ECO:0000256" key="8">
    <source>
        <dbReference type="ARBA" id="ARBA00023268"/>
    </source>
</evidence>
<dbReference type="NCBIfam" id="TIGR01733">
    <property type="entry name" value="AA-adenyl-dom"/>
    <property type="match status" value="4"/>
</dbReference>
<dbReference type="GO" id="GO:0044550">
    <property type="term" value="P:secondary metabolite biosynthetic process"/>
    <property type="evidence" value="ECO:0007669"/>
    <property type="project" value="UniProtKB-ARBA"/>
</dbReference>
<dbReference type="FunFam" id="1.10.1200.10:FF:000005">
    <property type="entry name" value="Nonribosomal peptide synthetase 1"/>
    <property type="match status" value="3"/>
</dbReference>
<dbReference type="NCBIfam" id="NF004282">
    <property type="entry name" value="PRK05691.1"/>
    <property type="match status" value="6"/>
</dbReference>
<keyword evidence="3" id="KW-0596">Phosphopantetheine</keyword>
<proteinExistence type="inferred from homology"/>
<evidence type="ECO:0000313" key="12">
    <source>
        <dbReference type="Proteomes" id="UP000007523"/>
    </source>
</evidence>
<dbReference type="SUPFAM" id="SSF47336">
    <property type="entry name" value="ACP-like"/>
    <property type="match status" value="4"/>
</dbReference>
<feature type="domain" description="Carrier" evidence="9">
    <location>
        <begin position="3624"/>
        <end position="3698"/>
    </location>
</feature>
<dbReference type="SUPFAM" id="SSF52777">
    <property type="entry name" value="CoA-dependent acyltransferases"/>
    <property type="match status" value="12"/>
</dbReference>
<gene>
    <name evidence="11" type="ORF">PM3016_3905</name>
</gene>
<dbReference type="SUPFAM" id="SSF53474">
    <property type="entry name" value="alpha/beta-Hydrolases"/>
    <property type="match status" value="1"/>
</dbReference>
<dbReference type="Gene3D" id="1.10.1200.10">
    <property type="entry name" value="ACP-like"/>
    <property type="match status" value="4"/>
</dbReference>
<evidence type="ECO:0000256" key="3">
    <source>
        <dbReference type="ARBA" id="ARBA00022450"/>
    </source>
</evidence>
<keyword evidence="5" id="KW-0436">Ligase</keyword>
<dbReference type="GO" id="GO:0008610">
    <property type="term" value="P:lipid biosynthetic process"/>
    <property type="evidence" value="ECO:0007669"/>
    <property type="project" value="UniProtKB-ARBA"/>
</dbReference>
<dbReference type="InterPro" id="IPR029058">
    <property type="entry name" value="AB_hydrolase_fold"/>
</dbReference>
<dbReference type="Gene3D" id="1.10.287.490">
    <property type="entry name" value="Helix hairpin bin"/>
    <property type="match status" value="1"/>
</dbReference>
<dbReference type="PROSITE" id="PS50075">
    <property type="entry name" value="CARRIER"/>
    <property type="match status" value="4"/>
</dbReference>
<dbReference type="SUPFAM" id="SSF56801">
    <property type="entry name" value="Acetyl-CoA synthetase-like"/>
    <property type="match status" value="4"/>
</dbReference>
<feature type="domain" description="Carrier" evidence="9">
    <location>
        <begin position="1002"/>
        <end position="1077"/>
    </location>
</feature>
<dbReference type="PROSITE" id="PS00012">
    <property type="entry name" value="PHOSPHOPANTETHEINE"/>
    <property type="match status" value="2"/>
</dbReference>
<keyword evidence="7" id="KW-0045">Antibiotic biosynthesis</keyword>
<dbReference type="Pfam" id="PF00501">
    <property type="entry name" value="AMP-binding"/>
    <property type="match status" value="4"/>
</dbReference>
<reference evidence="11 12" key="1">
    <citation type="journal article" date="2012" name="J. Bacteriol.">
        <title>Complete Genome Sequence of Paenibacillus mucilaginosus 3016, a Bacterium Functional as Microbial Fertilizer.</title>
        <authorList>
            <person name="Ma M."/>
            <person name="Wang Z."/>
            <person name="Li L."/>
            <person name="Jiang X."/>
            <person name="Guan D."/>
            <person name="Cao F."/>
            <person name="Chen H."/>
            <person name="Wang X."/>
            <person name="Shen D."/>
            <person name="Du B."/>
            <person name="Li J."/>
        </authorList>
    </citation>
    <scope>NUCLEOTIDE SEQUENCE [LARGE SCALE GENOMIC DNA]</scope>
    <source>
        <strain evidence="11 12">3016</strain>
    </source>
</reference>
<dbReference type="GO" id="GO:0005737">
    <property type="term" value="C:cytoplasm"/>
    <property type="evidence" value="ECO:0007669"/>
    <property type="project" value="TreeGrafter"/>
</dbReference>
<dbReference type="CDD" id="cd12117">
    <property type="entry name" value="A_NRPS_Srf_like"/>
    <property type="match status" value="1"/>
</dbReference>
<dbReference type="NCBIfam" id="TIGR01720">
    <property type="entry name" value="NRPS-para261"/>
    <property type="match status" value="2"/>
</dbReference>
<dbReference type="KEGG" id="pmq:PM3016_3905"/>
<dbReference type="FunFam" id="3.40.50.12780:FF:000012">
    <property type="entry name" value="Non-ribosomal peptide synthetase"/>
    <property type="match status" value="3"/>
</dbReference>
<dbReference type="FunFam" id="2.30.38.10:FF:000001">
    <property type="entry name" value="Non-ribosomal peptide synthetase PvdI"/>
    <property type="match status" value="3"/>
</dbReference>
<dbReference type="CDD" id="cd19543">
    <property type="entry name" value="DCL_NRPS"/>
    <property type="match status" value="3"/>
</dbReference>
<feature type="domain" description="Carrier" evidence="9">
    <location>
        <begin position="5172"/>
        <end position="5247"/>
    </location>
</feature>
<dbReference type="CDD" id="cd19534">
    <property type="entry name" value="E_NRPS"/>
    <property type="match status" value="2"/>
</dbReference>
<dbReference type="InterPro" id="IPR036736">
    <property type="entry name" value="ACP-like_sf"/>
</dbReference>
<keyword evidence="8" id="KW-0511">Multifunctional enzyme</keyword>
<organism evidence="11 12">
    <name type="scientific">Paenibacillus mucilaginosus 3016</name>
    <dbReference type="NCBI Taxonomy" id="1116391"/>
    <lineage>
        <taxon>Bacteria</taxon>
        <taxon>Bacillati</taxon>
        <taxon>Bacillota</taxon>
        <taxon>Bacilli</taxon>
        <taxon>Bacillales</taxon>
        <taxon>Paenibacillaceae</taxon>
        <taxon>Paenibacillus</taxon>
    </lineage>
</organism>
<dbReference type="NCBIfam" id="NF003417">
    <property type="entry name" value="PRK04813.1"/>
    <property type="match status" value="4"/>
</dbReference>
<comment type="cofactor">
    <cofactor evidence="1">
        <name>pantetheine 4'-phosphate</name>
        <dbReference type="ChEBI" id="CHEBI:47942"/>
    </cofactor>
</comment>
<dbReference type="InterPro" id="IPR000873">
    <property type="entry name" value="AMP-dep_synth/lig_dom"/>
</dbReference>
<dbReference type="Pfam" id="PF00550">
    <property type="entry name" value="PP-binding"/>
    <property type="match status" value="4"/>
</dbReference>
<evidence type="ECO:0000259" key="9">
    <source>
        <dbReference type="PROSITE" id="PS50075"/>
    </source>
</evidence>
<feature type="domain" description="Carrier" evidence="9">
    <location>
        <begin position="2073"/>
        <end position="2147"/>
    </location>
</feature>
<evidence type="ECO:0000256" key="5">
    <source>
        <dbReference type="ARBA" id="ARBA00022598"/>
    </source>
</evidence>
<sequence>MGAKSNIQRIYPLSPLQQGMLFHSLLHPESTAYFEQITLTMHGDIEPRHFEEALNAAIGRHDVLRTMFLYEKVQQPVQIVLKERPVSLQYEDLGSLPAEGAARRIEAYKERDRKRGFDLSGEELLRVALFRAGGSDYVSVWSFHHILMDGWCLGIVLNDFTSAYTSLIRGISHQWGDNAAVPYGHFIEWLGRQEPEEAAAYWRGVLEGYEEAALLPARRGMEEEQGASLYEEVSYGLDGETTRELERTAAASGITMSTLIQTVWGSLLGRYNRRRDVVFGAVVSGRPAELAGVEQTVGLFINTVPVRVRWSGGDTWTETAGQVQRAALDSAPYEYYSLADIQRLSPVGGALFDHLLVFENYPLDRQVSAPAGRSKGFDITGAEFNEHTSYDLTLLVFPGEALRFKFSFNALRYDRSIVDQLSLRFLEALKKAAADPNAGMDSLSLMNTAERERVLQDFNLTERDFPRERLLHAWVEDLAAADPDRIAVRTDAAVWTYGELNGRANRLAWTLRAHGVGPDTVVGLAVPRSPEMLTGILAVLKAGGAYLPIDPSTPVERMAYILQDSAAAVLLTLDSICVPADGDYAGIRLLLDAEEGFSDDVSDPPPIGTSSHLAYVIYTSGSTGRPKGVMIEHQAAVNRIHWMQRAYPLGASDVIMQKTPYTFDVSVWELIWWAAAGASVYLPPAGAEKDPSRLAAGIREHGVTTLHFVPSMLQAFLSHVEEDSEAWGGLSSLRFVFASGEALPLSQVRRFRRSLGRTNGTALVNLYGPTEAAVDVTHYLCDGAEEKMNLVPIGRPIDNIRLFIVDESDQPVPAGVPGELCIAGAGLARGYLGLPELTAEKFTGCPFLPGERMYRTGDLARWRPDGEVEYLGRIDGQVKIRGYRIEPGEIEAALLAHNGIREAAVAPYTESEGTRALCAYLVLEPGDEAGRDRSLHEKAADELSAAHLRSHLIRTLPDYMVPSRFVILGRLPLTPSGKLDRKALPEPDGSDALHPAAGEYEAPETETEVRLAALWQAVLGVERIGRSDSFFLLGGHSLKATVLFSRLRKEWEADVPMRAIYEHPVLRELAAYLDADAAGHSVPSGASVRAGQILPAGARASYPLSPAQQRIYALQNLNPDGTAYHMPARFVLSGQLDIRRLEAAFQALIARHEPLRTSFEIRDNGPVQIVHPQVSFELRHASHGTEAWQSMQEEASRPFDLGRAPLLRAAVTAHGPEEHRLWIDIHHIVCDGVSQGLLISELMTFYTHGPDTQLPALPVQYKDYAVWQQERLQSGSIGKSEDYWLGRFSGELPVLELPTDRPRTTAGRAEGAVFTFELEETLTDSIRRLADQTGATLYMVLLAAYYVLLARYSRQDDIIVGSSTAGRIHADLEPLAGMLVQTLPLRARPYSGMPVLSWISEVKELTLAAWEHQEYPFERLVSKLGLQGAAGRNPVFDAFFVLQNMELAPRDFEAGELQIRAMPVERSTAKFDLTLEALELGGGLAFALEYNKGLFDEASIRGMAGHYRRLLQGMAERPETELGLLPMLDADEEQRVLRSFNDTDRAFPLERTIQGWLEELAATDPYRIAVRTDSGSLTYGQLSERANRLAWTLQRHGAGPDVIVGIAARRSPEMLVGVLAILKAGGAYLPIDPGTPPERMAYVLRDSCAPVLLTMEGSSDPGAGFKGVRIPLDSEESYSTRSDTPQSGCASHHLAYVIYTSGSTGQPKGVMIEHEAVINRIHWMQQAYPLSPQDVIMQKTPYTFDVSVWELFWWAAAGASVYLPPAGAEKDPARLAAGVEQHGVTVMHFVPSMLQAFLTYTEQESEDAGRLAGLKRVFASGEALPLGQVRRFRRLLTRPYGTELINLYGPTEATVDVTHVDCTPEEEVRDRVPIGRPIDNIRLYIMDPAGQAVPVGVPGELCIAGIGLARGYLGQPELTAEKFVPCPFLPGERMYRTGDLARWLPDGQVEYLGRIDQQVKVRGYRIEPGEIEAALLLHEGIREAAVVVRSMTEDTKALCAYLVLQKEGTEGSTPLTGRELRSFLSEVLPDYMIPLHYVCLKQLPLTASGKLDRKALPEPGGAGSLPAGTAYEAPAAETELLLAAVWQEVLGREGIGIHDDFFLLGGDSIQAIQVASRLRRHGLLLELPELFRHPTIAGLQGRLRPIGEEAEQEAVYGELPLTPMQSWFLAEGFAEPQHWNQSILLQAPARLSEDRVRQAFQEVMIHHDALRMCFGDNPGTAGLPEETRAPAWIRGAEEAFDFLLQTVDLRSEARWQEKLAEEGEKLKGMLKPGEGRLCALGLFRAPEADYLLITVHHLVIDGVSWRIILEDLADAYAQLGQSNDKAAVKLPRKSASLRAWTRQLQRYAVSPRLLGELPYWREMEQSEPASLPRKTGGSLTAGGPRTLPVELTQEETAQLLQEARQAYRTDTSELLLTALGLSLLSSVQGGALCFAVEGHGREPHLEPIDTTRTVGWFTSLYPLVLDLADTDDPGEQLIRVKESLRRVPRKGTGYGILRYITPPEQRPGLSFGLKPEIAFNYLGEVDSAGAGGFRVAGLASGSDSSRRNHAPYALEANGMITDGRLLFLLRYDSEVLDETLVERLCSRFREELLLLIRHCAERKHAPQLTPSDVGLAADLPSLRSLLSDLAGRVPGAVLEKVYPLGAMQLGMIYQAMAEPQSPAYTEQLVLQFRGSFDEQAFRETLRMLMHRHEALRSVYRYGHTADEPLQLILKEREPELSVVDLRGLTAQEQGARSDSAVQSDRGRGFDLSRDVLIRFTVLRTGDDAFTLLWTHHHILMDGWCLNLLMKDFMAAYPLLREGRPARLEPAVSLDGYLAWKKEQRSAEAEAYWGRLLGGYESPGALLQYLRRRSSSDPVSAEPQEDQRELVCRLSEEMTRKLERLAAGRQATVSSLMQAVWGILLGLYHRRTDVVFGQVVSGRPPEVEGVEEMVGLFIQTIPVRVTWDAETSFDALLREQQEQALESAAYAHIGLAAALQGSQPAADEIDHIMVMENYPVERTLRENTSGGNGALEVTGVKAYEQTPYPFHLFLIPGSELTLRFQYDGRQVEPRLAEACMKHLIRLAERLAEEPHAAIGKLEWIEPEERGRILHEFNATAAEYPRDASIPELLLQSVHRHRDDPALEDEAGSLTYGELWTKGLHIAAGLRRRGVQPADVVALWAERTKETVVLQLAVLIAGATYLPIDPAYPPERIGYMLKDAEAVGIAAAGPDPVIGQLGVNRCGCPLYFIRELEEEGASLVTETSGAAAAGIPHFVPPAGGGAPAYIMYTSGTTGLPKGVKIPHRGIARLVLGMDFVEFRPGDRLLQTGAPVFDAATFEVWGALLNGLSLYIPEEAAILDPLKLAALISEHRITTMWLTAPLFHQLAQLHPSLFRGLRQLIVGGDEVLAPHTARVMNACPGLRVLNGYGPTENTTFSAVAEIDRDAEGPLPIGRPISNSTAYVLDSMMRLCPPGMPGELFVGGDGLAIGYVRRPELTAEKFVPSPFAAGERLYRTGDLARWTEGGSLEFLGRIDTQVKIRGYRIETGEIAHTLLSHPLVEQTEVILRRTEQGLPELCAYVVAAPELADMAPLRTFLQERLPDYMVPASYVRLDAFPLNVNGKIDRSRLPEPAASPVTGTGFEAPRNEREEALAEVWSQVLGRTRIGIRDNYFELGGDSIKAIQVASRLQARGLKLDVKSLFRHPTVAECAPLMQENDTPSGSQEEVSGEVELAPIQCWYLSQQQPDSHHFNQSVMLFRAEGWDADVLKLAYEAAAVHHDALRMVYAFVDGRIVQRNRDAAAAQECWSLTVEDLRALGGGKELIRKHISDKAEELQRSLSLVQGRLAALGLFRTAEGDHLLIILHHLVVDGVSWRILLEDLSSAYASIEQGREAVFPPKTTSYQEWTKGLLAYASGPKLRKEIPYWTETERMGVSPLPAAGIGEPYGYAGELVSIPVTFSATETSRILTEAHRAYRTEINDLLLTALGSSLQEWTGESWCTIDLEGHGREDTGQGSNLTRTVGWFTSKYPLLLRVPAADPGEQLIAVKEALRRVPNKGIGYGILTYLTSPGLREGLAGGMSPLTAFNYLGDFGGGPGEDTEAGVTFSPLIELCGAPVSPEQKLTHLLSVNGMTIGGRLQFTFSVPAGAFAEGAVEALAFSFGERLKALAEHCFHRPLTESTPTDLGGPWLTMEELRSWRRELSHVLSGAEIERIYPLSPLQEGMLFHTQLDPSSTAYFEQMTLRLEGGLDTDALEHSLHLLTERHESLRTVFRHTSGGLLQAVYSGRRTSLSMEDLADLPREAAEERVQAYCAEDRASGFDPARGPLMRFALFRLGDREHRLVWSYHHALMDGWCLGLLVGEFLKLYESRLGRVTAGLPAVEPYFRYIEWLQERDTDSARAYWRGRLAGCGPRAELPVWPEDQQSGARNQAPAAYVPEVLDFELGANATKALETLAAAHRTTLSMVLQGMWGLLLAKYNHSLDIIFGTVVSGRPAELRGVETMVGLFINTIAVRMQLDPSESFGALLERLQQDALESGSHDYLSLAEIGKLSGIQGELASHLFVFENYPLDAGGYGSASQSGLNLSGIDLFEHTNYDFTIIVLPSDSLRIRFSYNAGVFPRRSMQRIREHLLALTEQIVRAPEALLGELDILTEVERLESVQALQLLEQPYPSDTTVDGLVSEQAARTPERVAVTDAQGRITYGELEQAAVRLAQKLQAHGAGRGGRVGLIVSRGIRTVLGMLAILKTGAAYVPIEPGDPADRKQYAVRQAGVSLLLAETGCGAEELGLPVIGFDENGGTAGDQLRLHAGLKPAQTDDSERHTPDDLAYILFTSGSTGQPKGVMITHRSAVNLLHAVNLEYSVGCDDRMLWVTSMNFDLSVYDLFGVLAAGGTVVTALKEDVQDPDRLWKLMKEERITLWDSVPTTMGYLVDSLERSGLPAVQTDLRLVLLSGDWIPVALKDRMGRFFPQAGVIGLGGATEATVWSNHYPIREVKEDQRSIPYGRPLANNAFYILDLFGQPVPPGIAGELHIGGLGVAQGYVNDPERTERAFTADPFHPGGRMYRTGDLGRLLPCGNMEFLGRKDHQVKVRGYRIELGEIEYRLGQLPGVTGALALVTEPEEGREGQLCAYVVTEQPLDVRFVRNALGRTLPSYMLPQHVICLEALPLTPNGKIDRRALPKPSSMDTGAVTEPRNELELRLTEIWQEALGLEVLGIDEDVFTRGAHSLMAASVASRIGNLLGHTLPLPLLFRCPTVRELAEKLKLWQEWQGEGDEPYSIFGAQEGPAVFCFPPVAGYGFHYRGLAEALPDYAWIAFDFLEGEDPVEQYVERITALQPEGPYVLLGYSAGGNLAHAAAQRLEERGRKVSILILLDAVRRLEPHVLSKEEMERQTRELLDLAEAGDQQELLRLPEVRAAAERRMNAYRLWLNTMANTGSLQAPLFILDTEETGAGFSWTGASRSRTAIRRAAGTHTSMLQEAELQSNARIIGEVLNQVYEGMRQAEVSLDTR</sequence>
<dbReference type="InterPro" id="IPR010071">
    <property type="entry name" value="AA_adenyl_dom"/>
</dbReference>
<dbReference type="InterPro" id="IPR020845">
    <property type="entry name" value="AMP-binding_CS"/>
</dbReference>
<dbReference type="InterPro" id="IPR009081">
    <property type="entry name" value="PP-bd_ACP"/>
</dbReference>
<dbReference type="EMBL" id="CP003235">
    <property type="protein sequence ID" value="AFC30708.1"/>
    <property type="molecule type" value="Genomic_DNA"/>
</dbReference>
<dbReference type="PROSITE" id="PS50206">
    <property type="entry name" value="RHODANESE_3"/>
    <property type="match status" value="1"/>
</dbReference>
<dbReference type="InterPro" id="IPR042099">
    <property type="entry name" value="ANL_N_sf"/>
</dbReference>
<dbReference type="InterPro" id="IPR045851">
    <property type="entry name" value="AMP-bd_C_sf"/>
</dbReference>
<dbReference type="RefSeq" id="WP_014370606.1">
    <property type="nucleotide sequence ID" value="NC_016935.1"/>
</dbReference>
<evidence type="ECO:0000256" key="6">
    <source>
        <dbReference type="ARBA" id="ARBA00022737"/>
    </source>
</evidence>
<dbReference type="InterPro" id="IPR025110">
    <property type="entry name" value="AMP-bd_C"/>
</dbReference>
<comment type="similarity">
    <text evidence="2">Belongs to the ATP-dependent AMP-binding enzyme family.</text>
</comment>
<dbReference type="InterPro" id="IPR001242">
    <property type="entry name" value="Condensation_dom"/>
</dbReference>
<dbReference type="GO" id="GO:0017000">
    <property type="term" value="P:antibiotic biosynthetic process"/>
    <property type="evidence" value="ECO:0007669"/>
    <property type="project" value="UniProtKB-KW"/>
</dbReference>
<evidence type="ECO:0000313" key="11">
    <source>
        <dbReference type="EMBL" id="AFC30708.1"/>
    </source>
</evidence>
<accession>H6NFR8</accession>
<dbReference type="InterPro" id="IPR006162">
    <property type="entry name" value="Ppantetheine_attach_site"/>
</dbReference>
<dbReference type="Gene3D" id="3.40.50.1820">
    <property type="entry name" value="alpha/beta hydrolase"/>
    <property type="match status" value="1"/>
</dbReference>
<dbReference type="FunFam" id="3.30.300.30:FF:000015">
    <property type="entry name" value="Nonribosomal peptide synthase SidD"/>
    <property type="match status" value="1"/>
</dbReference>
<dbReference type="GO" id="GO:0031177">
    <property type="term" value="F:phosphopantetheine binding"/>
    <property type="evidence" value="ECO:0007669"/>
    <property type="project" value="InterPro"/>
</dbReference>
<dbReference type="Pfam" id="PF13193">
    <property type="entry name" value="AMP-binding_C"/>
    <property type="match status" value="3"/>
</dbReference>
<dbReference type="Gene3D" id="3.40.50.980">
    <property type="match status" value="6"/>
</dbReference>
<dbReference type="PANTHER" id="PTHR45527">
    <property type="entry name" value="NONRIBOSOMAL PEPTIDE SYNTHETASE"/>
    <property type="match status" value="1"/>
</dbReference>